<dbReference type="PATRIC" id="fig|937777.3.peg.599"/>
<organism evidence="2 3">
    <name type="scientific">Deinococcus peraridilitoris (strain DSM 19664 / LMG 22246 / CIP 109416 / KR-200)</name>
    <dbReference type="NCBI Taxonomy" id="937777"/>
    <lineage>
        <taxon>Bacteria</taxon>
        <taxon>Thermotogati</taxon>
        <taxon>Deinococcota</taxon>
        <taxon>Deinococci</taxon>
        <taxon>Deinococcales</taxon>
        <taxon>Deinococcaceae</taxon>
        <taxon>Deinococcus</taxon>
    </lineage>
</organism>
<dbReference type="Proteomes" id="UP000010467">
    <property type="component" value="Chromosome"/>
</dbReference>
<keyword evidence="3" id="KW-1185">Reference proteome</keyword>
<dbReference type="EMBL" id="CP003382">
    <property type="protein sequence ID" value="AFZ66184.1"/>
    <property type="molecule type" value="Genomic_DNA"/>
</dbReference>
<feature type="compositionally biased region" description="Gly residues" evidence="1">
    <location>
        <begin position="44"/>
        <end position="62"/>
    </location>
</feature>
<dbReference type="HOGENOM" id="CLU_2583918_0_0_0"/>
<proteinExistence type="predicted"/>
<reference evidence="3" key="1">
    <citation type="submission" date="2012-03" db="EMBL/GenBank/DDBJ databases">
        <title>Complete sequence of chromosome of Deinococcus peraridilitoris DSM 19664.</title>
        <authorList>
            <person name="Lucas S."/>
            <person name="Copeland A."/>
            <person name="Lapidus A."/>
            <person name="Glavina del Rio T."/>
            <person name="Dalin E."/>
            <person name="Tice H."/>
            <person name="Bruce D."/>
            <person name="Goodwin L."/>
            <person name="Pitluck S."/>
            <person name="Peters L."/>
            <person name="Mikhailova N."/>
            <person name="Lu M."/>
            <person name="Kyrpides N."/>
            <person name="Mavromatis K."/>
            <person name="Ivanova N."/>
            <person name="Brettin T."/>
            <person name="Detter J.C."/>
            <person name="Han C."/>
            <person name="Larimer F."/>
            <person name="Land M."/>
            <person name="Hauser L."/>
            <person name="Markowitz V."/>
            <person name="Cheng J.-F."/>
            <person name="Hugenholtz P."/>
            <person name="Woyke T."/>
            <person name="Wu D."/>
            <person name="Pukall R."/>
            <person name="Steenblock K."/>
            <person name="Brambilla E."/>
            <person name="Klenk H.-P."/>
            <person name="Eisen J.A."/>
        </authorList>
    </citation>
    <scope>NUCLEOTIDE SEQUENCE [LARGE SCALE GENOMIC DNA]</scope>
    <source>
        <strain evidence="3">DSM 19664 / LMG 22246 / CIP 109416 / KR-200</strain>
    </source>
</reference>
<sequence length="80" mass="7567">MSDEKTPAATGHGSHGEQEGQLTGSGVADSASDGGEASSFNSRKGGGGPVGADIGGQGGTGASGNALPEEGPARPSQKDE</sequence>
<evidence type="ECO:0000256" key="1">
    <source>
        <dbReference type="SAM" id="MobiDB-lite"/>
    </source>
</evidence>
<feature type="compositionally biased region" description="Low complexity" evidence="1">
    <location>
        <begin position="24"/>
        <end position="39"/>
    </location>
</feature>
<dbReference type="STRING" id="937777.Deipe_0594"/>
<evidence type="ECO:0000313" key="2">
    <source>
        <dbReference type="EMBL" id="AFZ66184.1"/>
    </source>
</evidence>
<gene>
    <name evidence="2" type="ordered locus">Deipe_0594</name>
</gene>
<accession>K9ZYB9</accession>
<dbReference type="KEGG" id="dpd:Deipe_0594"/>
<dbReference type="RefSeq" id="WP_015234494.1">
    <property type="nucleotide sequence ID" value="NC_019793.1"/>
</dbReference>
<evidence type="ECO:0000313" key="3">
    <source>
        <dbReference type="Proteomes" id="UP000010467"/>
    </source>
</evidence>
<protein>
    <submittedName>
        <fullName evidence="2">Uncharacterized protein</fullName>
    </submittedName>
</protein>
<name>K9ZYB9_DEIPD</name>
<feature type="region of interest" description="Disordered" evidence="1">
    <location>
        <begin position="1"/>
        <end position="80"/>
    </location>
</feature>
<dbReference type="AlphaFoldDB" id="K9ZYB9"/>